<protein>
    <submittedName>
        <fullName evidence="2">Uncharacterized protein</fullName>
    </submittedName>
</protein>
<keyword evidence="1" id="KW-1133">Transmembrane helix</keyword>
<sequence length="71" mass="7908">MRMPMESIIQIPALILISVKHAYGVCNSIGVFYLLCLLMPVFILLLGSDLLWSDILMSRSRVLVVVADLSD</sequence>
<comment type="caution">
    <text evidence="2">The sequence shown here is derived from an EMBL/GenBank/DDBJ whole genome shotgun (WGS) entry which is preliminary data.</text>
</comment>
<feature type="transmembrane region" description="Helical" evidence="1">
    <location>
        <begin position="32"/>
        <end position="52"/>
    </location>
</feature>
<keyword evidence="3" id="KW-1185">Reference proteome</keyword>
<proteinExistence type="predicted"/>
<name>A0ABR0PR78_GOSAR</name>
<dbReference type="EMBL" id="JARKNE010000006">
    <property type="protein sequence ID" value="KAK5826796.1"/>
    <property type="molecule type" value="Genomic_DNA"/>
</dbReference>
<organism evidence="2 3">
    <name type="scientific">Gossypium arboreum</name>
    <name type="common">Tree cotton</name>
    <name type="synonym">Gossypium nanking</name>
    <dbReference type="NCBI Taxonomy" id="29729"/>
    <lineage>
        <taxon>Eukaryota</taxon>
        <taxon>Viridiplantae</taxon>
        <taxon>Streptophyta</taxon>
        <taxon>Embryophyta</taxon>
        <taxon>Tracheophyta</taxon>
        <taxon>Spermatophyta</taxon>
        <taxon>Magnoliopsida</taxon>
        <taxon>eudicotyledons</taxon>
        <taxon>Gunneridae</taxon>
        <taxon>Pentapetalae</taxon>
        <taxon>rosids</taxon>
        <taxon>malvids</taxon>
        <taxon>Malvales</taxon>
        <taxon>Malvaceae</taxon>
        <taxon>Malvoideae</taxon>
        <taxon>Gossypium</taxon>
    </lineage>
</organism>
<dbReference type="Proteomes" id="UP001358586">
    <property type="component" value="Chromosome 6"/>
</dbReference>
<gene>
    <name evidence="2" type="ORF">PVK06_021728</name>
</gene>
<evidence type="ECO:0000256" key="1">
    <source>
        <dbReference type="SAM" id="Phobius"/>
    </source>
</evidence>
<keyword evidence="1" id="KW-0812">Transmembrane</keyword>
<accession>A0ABR0PR78</accession>
<evidence type="ECO:0000313" key="2">
    <source>
        <dbReference type="EMBL" id="KAK5826796.1"/>
    </source>
</evidence>
<evidence type="ECO:0000313" key="3">
    <source>
        <dbReference type="Proteomes" id="UP001358586"/>
    </source>
</evidence>
<keyword evidence="1" id="KW-0472">Membrane</keyword>
<reference evidence="2 3" key="1">
    <citation type="submission" date="2023-03" db="EMBL/GenBank/DDBJ databases">
        <title>WGS of Gossypium arboreum.</title>
        <authorList>
            <person name="Yu D."/>
        </authorList>
    </citation>
    <scope>NUCLEOTIDE SEQUENCE [LARGE SCALE GENOMIC DNA]</scope>
    <source>
        <tissue evidence="2">Leaf</tissue>
    </source>
</reference>